<dbReference type="PANTHER" id="PTHR43420:SF44">
    <property type="entry name" value="ACETYLTRANSFERASE YPEA"/>
    <property type="match status" value="1"/>
</dbReference>
<accession>A0A8T7M345</accession>
<evidence type="ECO:0000259" key="5">
    <source>
        <dbReference type="PROSITE" id="PS51186"/>
    </source>
</evidence>
<dbReference type="NCBIfam" id="TIGR01575">
    <property type="entry name" value="rimI"/>
    <property type="match status" value="1"/>
</dbReference>
<dbReference type="InterPro" id="IPR050680">
    <property type="entry name" value="YpeA/RimI_acetyltransf"/>
</dbReference>
<reference evidence="7" key="2">
    <citation type="journal article" date="2024" name="Nature">
        <title>Anoxygenic phototroph of the Chloroflexota uses a type I reaction centre.</title>
        <authorList>
            <person name="Tsuji J.M."/>
            <person name="Shaw N.A."/>
            <person name="Nagashima S."/>
            <person name="Venkiteswaran J.J."/>
            <person name="Schiff S.L."/>
            <person name="Watanabe T."/>
            <person name="Fukui M."/>
            <person name="Hanada S."/>
            <person name="Tank M."/>
            <person name="Neufeld J.D."/>
        </authorList>
    </citation>
    <scope>NUCLEOTIDE SEQUENCE</scope>
    <source>
        <strain evidence="7">L227-S17</strain>
    </source>
</reference>
<dbReference type="InterPro" id="IPR016181">
    <property type="entry name" value="Acyl_CoA_acyltransferase"/>
</dbReference>
<evidence type="ECO:0000256" key="2">
    <source>
        <dbReference type="ARBA" id="ARBA00022490"/>
    </source>
</evidence>
<dbReference type="InterPro" id="IPR000182">
    <property type="entry name" value="GNAT_dom"/>
</dbReference>
<keyword evidence="3 7" id="KW-0808">Transferase</keyword>
<comment type="similarity">
    <text evidence="1">Belongs to the acetyltransferase family. RimI subfamily.</text>
</comment>
<keyword evidence="9" id="KW-1185">Reference proteome</keyword>
<gene>
    <name evidence="6" type="primary">rimI</name>
    <name evidence="6" type="ORF">HXX08_08925</name>
    <name evidence="7" type="ORF">OZ401_001129</name>
</gene>
<dbReference type="EMBL" id="CP128399">
    <property type="protein sequence ID" value="WJW67847.1"/>
    <property type="molecule type" value="Genomic_DNA"/>
</dbReference>
<evidence type="ECO:0000256" key="4">
    <source>
        <dbReference type="ARBA" id="ARBA00023315"/>
    </source>
</evidence>
<dbReference type="EC" id="2.3.1.266" evidence="7"/>
<dbReference type="PANTHER" id="PTHR43420">
    <property type="entry name" value="ACETYLTRANSFERASE"/>
    <property type="match status" value="1"/>
</dbReference>
<dbReference type="Proteomes" id="UP000521676">
    <property type="component" value="Unassembled WGS sequence"/>
</dbReference>
<dbReference type="CDD" id="cd04301">
    <property type="entry name" value="NAT_SF"/>
    <property type="match status" value="1"/>
</dbReference>
<dbReference type="AlphaFoldDB" id="A0A8T7M345"/>
<proteinExistence type="inferred from homology"/>
<name>A0A8T7M345_9CHLR</name>
<evidence type="ECO:0000256" key="3">
    <source>
        <dbReference type="ARBA" id="ARBA00022679"/>
    </source>
</evidence>
<dbReference type="SUPFAM" id="SSF55729">
    <property type="entry name" value="Acyl-CoA N-acyltransferases (Nat)"/>
    <property type="match status" value="1"/>
</dbReference>
<dbReference type="GO" id="GO:0008999">
    <property type="term" value="F:protein-N-terminal-alanine acetyltransferase activity"/>
    <property type="evidence" value="ECO:0007669"/>
    <property type="project" value="UniProtKB-EC"/>
</dbReference>
<dbReference type="Pfam" id="PF00583">
    <property type="entry name" value="Acetyltransf_1"/>
    <property type="match status" value="1"/>
</dbReference>
<evidence type="ECO:0000256" key="1">
    <source>
        <dbReference type="ARBA" id="ARBA00005395"/>
    </source>
</evidence>
<keyword evidence="4 7" id="KW-0012">Acyltransferase</keyword>
<dbReference type="GO" id="GO:0005840">
    <property type="term" value="C:ribosome"/>
    <property type="evidence" value="ECO:0007669"/>
    <property type="project" value="UniProtKB-KW"/>
</dbReference>
<organism evidence="6 8">
    <name type="scientific">Candidatus Chlorohelix allophototropha</name>
    <dbReference type="NCBI Taxonomy" id="3003348"/>
    <lineage>
        <taxon>Bacteria</taxon>
        <taxon>Bacillati</taxon>
        <taxon>Chloroflexota</taxon>
        <taxon>Chloroflexia</taxon>
        <taxon>Candidatus Chloroheliales</taxon>
        <taxon>Candidatus Chloroheliaceae</taxon>
        <taxon>Candidatus Chlorohelix</taxon>
    </lineage>
</organism>
<keyword evidence="6" id="KW-0687">Ribonucleoprotein</keyword>
<evidence type="ECO:0000313" key="7">
    <source>
        <dbReference type="EMBL" id="WJW67847.1"/>
    </source>
</evidence>
<reference evidence="6 8" key="1">
    <citation type="submission" date="2020-06" db="EMBL/GenBank/DDBJ databases">
        <title>Anoxygenic phototrophic Chloroflexota member uses a Type I reaction center.</title>
        <authorList>
            <person name="Tsuji J.M."/>
            <person name="Shaw N.A."/>
            <person name="Nagashima S."/>
            <person name="Venkiteswaran J."/>
            <person name="Schiff S.L."/>
            <person name="Hanada S."/>
            <person name="Tank M."/>
            <person name="Neufeld J.D."/>
        </authorList>
    </citation>
    <scope>NUCLEOTIDE SEQUENCE [LARGE SCALE GENOMIC DNA]</scope>
    <source>
        <strain evidence="6">L227-S17</strain>
    </source>
</reference>
<evidence type="ECO:0000313" key="6">
    <source>
        <dbReference type="EMBL" id="NWJ45986.1"/>
    </source>
</evidence>
<sequence length="227" mass="26028">MPFLIESMRVEDIPEVVEIERICFATPWPASAYRRELQNTSSTRYVVVRQLENESEAPTDTEPPFLDRLMSHLDNTRPDKPSPATANPVVGYAGLWMMMDEAHITTIGVHPLYRGKRLGELMLVGLIDIAMQLGSSWLTLEVRVSNNVAQNLYRKYYFDVKGVRRKYYTDNDEDAYVMWTDNITTPEYRQRYYQTKRELLDSLANQGEVTPVPDAFAPLVDSPSPAS</sequence>
<evidence type="ECO:0000313" key="9">
    <source>
        <dbReference type="Proteomes" id="UP001431572"/>
    </source>
</evidence>
<evidence type="ECO:0000313" key="8">
    <source>
        <dbReference type="Proteomes" id="UP000521676"/>
    </source>
</evidence>
<dbReference type="RefSeq" id="WP_341469736.1">
    <property type="nucleotide sequence ID" value="NZ_CP128399.1"/>
</dbReference>
<dbReference type="EMBL" id="JACATZ010000001">
    <property type="protein sequence ID" value="NWJ45986.1"/>
    <property type="molecule type" value="Genomic_DNA"/>
</dbReference>
<dbReference type="Proteomes" id="UP001431572">
    <property type="component" value="Chromosome 1"/>
</dbReference>
<protein>
    <submittedName>
        <fullName evidence="6">Ribosomal protein S18-alanine N-acetyltransferase</fullName>
        <ecNumber evidence="7">2.3.1.266</ecNumber>
    </submittedName>
</protein>
<dbReference type="Gene3D" id="3.40.630.30">
    <property type="match status" value="1"/>
</dbReference>
<keyword evidence="2" id="KW-0963">Cytoplasm</keyword>
<keyword evidence="6" id="KW-0689">Ribosomal protein</keyword>
<dbReference type="PROSITE" id="PS51186">
    <property type="entry name" value="GNAT"/>
    <property type="match status" value="1"/>
</dbReference>
<feature type="domain" description="N-acetyltransferase" evidence="5">
    <location>
        <begin position="3"/>
        <end position="183"/>
    </location>
</feature>
<dbReference type="InterPro" id="IPR006464">
    <property type="entry name" value="AcTrfase_RimI/Ard1"/>
</dbReference>